<dbReference type="CDD" id="cd00167">
    <property type="entry name" value="SANT"/>
    <property type="match status" value="2"/>
</dbReference>
<feature type="domain" description="HTH myb-type" evidence="6">
    <location>
        <begin position="67"/>
        <end position="121"/>
    </location>
</feature>
<organism evidence="7 8">
    <name type="scientific">Trichomonas vaginalis (strain ATCC PRA-98 / G3)</name>
    <dbReference type="NCBI Taxonomy" id="412133"/>
    <lineage>
        <taxon>Eukaryota</taxon>
        <taxon>Metamonada</taxon>
        <taxon>Parabasalia</taxon>
        <taxon>Trichomonadida</taxon>
        <taxon>Trichomonadidae</taxon>
        <taxon>Trichomonas</taxon>
    </lineage>
</organism>
<evidence type="ECO:0000259" key="5">
    <source>
        <dbReference type="PROSITE" id="PS50090"/>
    </source>
</evidence>
<dbReference type="GO" id="GO:0000978">
    <property type="term" value="F:RNA polymerase II cis-regulatory region sequence-specific DNA binding"/>
    <property type="evidence" value="ECO:0000318"/>
    <property type="project" value="GO_Central"/>
</dbReference>
<dbReference type="eggNOG" id="KOG0048">
    <property type="taxonomic scope" value="Eukaryota"/>
</dbReference>
<dbReference type="VEuPathDB" id="TrichDB:TVAG_167820"/>
<keyword evidence="1" id="KW-0805">Transcription regulation</keyword>
<dbReference type="GO" id="GO:0000981">
    <property type="term" value="F:DNA-binding transcription factor activity, RNA polymerase II-specific"/>
    <property type="evidence" value="ECO:0000318"/>
    <property type="project" value="GO_Central"/>
</dbReference>
<dbReference type="KEGG" id="tva:4752035"/>
<feature type="domain" description="Myb-like" evidence="5">
    <location>
        <begin position="67"/>
        <end position="117"/>
    </location>
</feature>
<keyword evidence="4" id="KW-0539">Nucleus</keyword>
<dbReference type="SMR" id="A2FLC0"/>
<proteinExistence type="predicted"/>
<dbReference type="AlphaFoldDB" id="A2FLC0"/>
<dbReference type="PROSITE" id="PS50090">
    <property type="entry name" value="MYB_LIKE"/>
    <property type="match status" value="2"/>
</dbReference>
<reference evidence="7" key="1">
    <citation type="submission" date="2006-10" db="EMBL/GenBank/DDBJ databases">
        <authorList>
            <person name="Amadeo P."/>
            <person name="Zhao Q."/>
            <person name="Wortman J."/>
            <person name="Fraser-Liggett C."/>
            <person name="Carlton J."/>
        </authorList>
    </citation>
    <scope>NUCLEOTIDE SEQUENCE</scope>
    <source>
        <strain evidence="7">G3</strain>
    </source>
</reference>
<dbReference type="Proteomes" id="UP000001542">
    <property type="component" value="Unassembled WGS sequence"/>
</dbReference>
<dbReference type="OrthoDB" id="2143914at2759"/>
<evidence type="ECO:0000259" key="6">
    <source>
        <dbReference type="PROSITE" id="PS51294"/>
    </source>
</evidence>
<evidence type="ECO:0000313" key="7">
    <source>
        <dbReference type="EMBL" id="EAX94301.1"/>
    </source>
</evidence>
<dbReference type="VEuPathDB" id="TrichDB:TVAGG3_0717450"/>
<keyword evidence="8" id="KW-1185">Reference proteome</keyword>
<sequence length="154" mass="18445">MSAIRSTQMIKPFRCVNAPKNKFSAAEDEMLRNLVRKYGENEWDLISQVLGTKNSRQCHDRWVYNLSPKVNKKPFTEEEDQKLLDLVENLGPHWVQISKRMPGRTDTQIKNRYKVLKRRVNSIIKNIKFDLFPRYIMYFQFLDSFKLNIIMPKF</sequence>
<dbReference type="STRING" id="5722.A2FLC0"/>
<keyword evidence="2 7" id="KW-0238">DNA-binding</keyword>
<dbReference type="GO" id="GO:0005634">
    <property type="term" value="C:nucleus"/>
    <property type="evidence" value="ECO:0000318"/>
    <property type="project" value="GO_Central"/>
</dbReference>
<feature type="domain" description="Myb-like" evidence="5">
    <location>
        <begin position="20"/>
        <end position="66"/>
    </location>
</feature>
<evidence type="ECO:0000256" key="1">
    <source>
        <dbReference type="ARBA" id="ARBA00023015"/>
    </source>
</evidence>
<dbReference type="Gene3D" id="1.10.10.60">
    <property type="entry name" value="Homeodomain-like"/>
    <property type="match status" value="2"/>
</dbReference>
<accession>A2FLC0</accession>
<dbReference type="InterPro" id="IPR009057">
    <property type="entry name" value="Homeodomain-like_sf"/>
</dbReference>
<dbReference type="SUPFAM" id="SSF46689">
    <property type="entry name" value="Homeodomain-like"/>
    <property type="match status" value="1"/>
</dbReference>
<dbReference type="PANTHER" id="PTHR46621:SF1">
    <property type="entry name" value="SNRNA-ACTIVATING PROTEIN COMPLEX SUBUNIT 4"/>
    <property type="match status" value="1"/>
</dbReference>
<evidence type="ECO:0000256" key="3">
    <source>
        <dbReference type="ARBA" id="ARBA00023163"/>
    </source>
</evidence>
<dbReference type="EMBL" id="DS113865">
    <property type="protein sequence ID" value="EAX94301.1"/>
    <property type="molecule type" value="Genomic_DNA"/>
</dbReference>
<reference evidence="7" key="2">
    <citation type="journal article" date="2007" name="Science">
        <title>Draft genome sequence of the sexually transmitted pathogen Trichomonas vaginalis.</title>
        <authorList>
            <person name="Carlton J.M."/>
            <person name="Hirt R.P."/>
            <person name="Silva J.C."/>
            <person name="Delcher A.L."/>
            <person name="Schatz M."/>
            <person name="Zhao Q."/>
            <person name="Wortman J.R."/>
            <person name="Bidwell S.L."/>
            <person name="Alsmark U.C.M."/>
            <person name="Besteiro S."/>
            <person name="Sicheritz-Ponten T."/>
            <person name="Noel C.J."/>
            <person name="Dacks J.B."/>
            <person name="Foster P.G."/>
            <person name="Simillion C."/>
            <person name="Van de Peer Y."/>
            <person name="Miranda-Saavedra D."/>
            <person name="Barton G.J."/>
            <person name="Westrop G.D."/>
            <person name="Mueller S."/>
            <person name="Dessi D."/>
            <person name="Fiori P.L."/>
            <person name="Ren Q."/>
            <person name="Paulsen I."/>
            <person name="Zhang H."/>
            <person name="Bastida-Corcuera F.D."/>
            <person name="Simoes-Barbosa A."/>
            <person name="Brown M.T."/>
            <person name="Hayes R.D."/>
            <person name="Mukherjee M."/>
            <person name="Okumura C.Y."/>
            <person name="Schneider R."/>
            <person name="Smith A.J."/>
            <person name="Vanacova S."/>
            <person name="Villalvazo M."/>
            <person name="Haas B.J."/>
            <person name="Pertea M."/>
            <person name="Feldblyum T.V."/>
            <person name="Utterback T.R."/>
            <person name="Shu C.L."/>
            <person name="Osoegawa K."/>
            <person name="de Jong P.J."/>
            <person name="Hrdy I."/>
            <person name="Horvathova L."/>
            <person name="Zubacova Z."/>
            <person name="Dolezal P."/>
            <person name="Malik S.B."/>
            <person name="Logsdon J.M. Jr."/>
            <person name="Henze K."/>
            <person name="Gupta A."/>
            <person name="Wang C.C."/>
            <person name="Dunne R.L."/>
            <person name="Upcroft J.A."/>
            <person name="Upcroft P."/>
            <person name="White O."/>
            <person name="Salzberg S.L."/>
            <person name="Tang P."/>
            <person name="Chiu C.-H."/>
            <person name="Lee Y.-S."/>
            <person name="Embley T.M."/>
            <person name="Coombs G.H."/>
            <person name="Mottram J.C."/>
            <person name="Tachezy J."/>
            <person name="Fraser-Liggett C.M."/>
            <person name="Johnson P.J."/>
        </authorList>
    </citation>
    <scope>NUCLEOTIDE SEQUENCE [LARGE SCALE GENOMIC DNA]</scope>
    <source>
        <strain evidence="7">G3</strain>
    </source>
</reference>
<evidence type="ECO:0000256" key="2">
    <source>
        <dbReference type="ARBA" id="ARBA00023125"/>
    </source>
</evidence>
<evidence type="ECO:0000313" key="8">
    <source>
        <dbReference type="Proteomes" id="UP000001542"/>
    </source>
</evidence>
<dbReference type="RefSeq" id="XP_001307231.1">
    <property type="nucleotide sequence ID" value="XM_001307230.1"/>
</dbReference>
<gene>
    <name evidence="7" type="ORF">TVAG_167820</name>
</gene>
<protein>
    <submittedName>
        <fullName evidence="7">Myb-like DNA-binding domain containing protein</fullName>
    </submittedName>
</protein>
<dbReference type="InterPro" id="IPR017930">
    <property type="entry name" value="Myb_dom"/>
</dbReference>
<dbReference type="SMART" id="SM00717">
    <property type="entry name" value="SANT"/>
    <property type="match status" value="2"/>
</dbReference>
<dbReference type="InterPro" id="IPR001005">
    <property type="entry name" value="SANT/Myb"/>
</dbReference>
<dbReference type="InterPro" id="IPR051575">
    <property type="entry name" value="Myb-like_DNA-bd"/>
</dbReference>
<keyword evidence="3" id="KW-0804">Transcription</keyword>
<evidence type="ECO:0000256" key="4">
    <source>
        <dbReference type="ARBA" id="ARBA00023242"/>
    </source>
</evidence>
<dbReference type="GO" id="GO:0006355">
    <property type="term" value="P:regulation of DNA-templated transcription"/>
    <property type="evidence" value="ECO:0000318"/>
    <property type="project" value="GO_Central"/>
</dbReference>
<dbReference type="PROSITE" id="PS51294">
    <property type="entry name" value="HTH_MYB"/>
    <property type="match status" value="2"/>
</dbReference>
<dbReference type="InParanoid" id="A2FLC0"/>
<feature type="domain" description="HTH myb-type" evidence="6">
    <location>
        <begin position="20"/>
        <end position="62"/>
    </location>
</feature>
<name>A2FLC0_TRIV3</name>
<dbReference type="PANTHER" id="PTHR46621">
    <property type="entry name" value="SNRNA-ACTIVATING PROTEIN COMPLEX SUBUNIT 4"/>
    <property type="match status" value="1"/>
</dbReference>
<dbReference type="Pfam" id="PF13921">
    <property type="entry name" value="Myb_DNA-bind_6"/>
    <property type="match status" value="1"/>
</dbReference>